<protein>
    <submittedName>
        <fullName evidence="2">Uncharacterized protein</fullName>
    </submittedName>
</protein>
<sequence length="66" mass="7270">MMRRFERMMATPTTKMKPACMRASSEGSSMPPPFRAASPPPALRCCCPSPSRQIPRNSQMLGLPDS</sequence>
<feature type="compositionally biased region" description="Pro residues" evidence="1">
    <location>
        <begin position="30"/>
        <end position="42"/>
    </location>
</feature>
<gene>
    <name evidence="2" type="ORF">WN55_00379</name>
</gene>
<proteinExistence type="predicted"/>
<evidence type="ECO:0000313" key="2">
    <source>
        <dbReference type="EMBL" id="KZC10627.1"/>
    </source>
</evidence>
<dbReference type="EMBL" id="KQ434893">
    <property type="protein sequence ID" value="KZC10627.1"/>
    <property type="molecule type" value="Genomic_DNA"/>
</dbReference>
<reference evidence="2 3" key="1">
    <citation type="submission" date="2015-07" db="EMBL/GenBank/DDBJ databases">
        <title>The genome of Dufourea novaeangliae.</title>
        <authorList>
            <person name="Pan H."/>
            <person name="Kapheim K."/>
        </authorList>
    </citation>
    <scope>NUCLEOTIDE SEQUENCE [LARGE SCALE GENOMIC DNA]</scope>
    <source>
        <strain evidence="2">0120121106</strain>
        <tissue evidence="2">Whole body</tissue>
    </source>
</reference>
<organism evidence="2 3">
    <name type="scientific">Dufourea novaeangliae</name>
    <name type="common">Sweat bee</name>
    <dbReference type="NCBI Taxonomy" id="178035"/>
    <lineage>
        <taxon>Eukaryota</taxon>
        <taxon>Metazoa</taxon>
        <taxon>Ecdysozoa</taxon>
        <taxon>Arthropoda</taxon>
        <taxon>Hexapoda</taxon>
        <taxon>Insecta</taxon>
        <taxon>Pterygota</taxon>
        <taxon>Neoptera</taxon>
        <taxon>Endopterygota</taxon>
        <taxon>Hymenoptera</taxon>
        <taxon>Apocrita</taxon>
        <taxon>Aculeata</taxon>
        <taxon>Apoidea</taxon>
        <taxon>Anthophila</taxon>
        <taxon>Halictidae</taxon>
        <taxon>Rophitinae</taxon>
        <taxon>Dufourea</taxon>
    </lineage>
</organism>
<accession>A0A154PFN1</accession>
<dbReference type="AlphaFoldDB" id="A0A154PFN1"/>
<evidence type="ECO:0000256" key="1">
    <source>
        <dbReference type="SAM" id="MobiDB-lite"/>
    </source>
</evidence>
<evidence type="ECO:0000313" key="3">
    <source>
        <dbReference type="Proteomes" id="UP000076502"/>
    </source>
</evidence>
<name>A0A154PFN1_DUFNO</name>
<feature type="region of interest" description="Disordered" evidence="1">
    <location>
        <begin position="1"/>
        <end position="42"/>
    </location>
</feature>
<keyword evidence="3" id="KW-1185">Reference proteome</keyword>
<dbReference type="Proteomes" id="UP000076502">
    <property type="component" value="Unassembled WGS sequence"/>
</dbReference>